<dbReference type="AlphaFoldDB" id="A0A0C9YKN5"/>
<evidence type="ECO:0000313" key="2">
    <source>
        <dbReference type="EMBL" id="KIK25500.1"/>
    </source>
</evidence>
<dbReference type="EMBL" id="KN833707">
    <property type="protein sequence ID" value="KIK25500.1"/>
    <property type="molecule type" value="Genomic_DNA"/>
</dbReference>
<protein>
    <submittedName>
        <fullName evidence="2">Uncharacterized protein</fullName>
    </submittedName>
</protein>
<evidence type="ECO:0000256" key="1">
    <source>
        <dbReference type="SAM" id="MobiDB-lite"/>
    </source>
</evidence>
<feature type="region of interest" description="Disordered" evidence="1">
    <location>
        <begin position="38"/>
        <end position="57"/>
    </location>
</feature>
<proteinExistence type="predicted"/>
<dbReference type="HOGENOM" id="CLU_2559154_0_0_1"/>
<dbReference type="Proteomes" id="UP000054018">
    <property type="component" value="Unassembled WGS sequence"/>
</dbReference>
<gene>
    <name evidence="2" type="ORF">PISMIDRAFT_677118</name>
</gene>
<reference evidence="2 3" key="1">
    <citation type="submission" date="2014-04" db="EMBL/GenBank/DDBJ databases">
        <authorList>
            <consortium name="DOE Joint Genome Institute"/>
            <person name="Kuo A."/>
            <person name="Kohler A."/>
            <person name="Costa M.D."/>
            <person name="Nagy L.G."/>
            <person name="Floudas D."/>
            <person name="Copeland A."/>
            <person name="Barry K.W."/>
            <person name="Cichocki N."/>
            <person name="Veneault-Fourrey C."/>
            <person name="LaButti K."/>
            <person name="Lindquist E.A."/>
            <person name="Lipzen A."/>
            <person name="Lundell T."/>
            <person name="Morin E."/>
            <person name="Murat C."/>
            <person name="Sun H."/>
            <person name="Tunlid A."/>
            <person name="Henrissat B."/>
            <person name="Grigoriev I.V."/>
            <person name="Hibbett D.S."/>
            <person name="Martin F."/>
            <person name="Nordberg H.P."/>
            <person name="Cantor M.N."/>
            <person name="Hua S.X."/>
        </authorList>
    </citation>
    <scope>NUCLEOTIDE SEQUENCE [LARGE SCALE GENOMIC DNA]</scope>
    <source>
        <strain evidence="2 3">441</strain>
    </source>
</reference>
<keyword evidence="3" id="KW-1185">Reference proteome</keyword>
<name>A0A0C9YKN5_9AGAM</name>
<accession>A0A0C9YKN5</accession>
<sequence length="82" mass="8985">MRRSGPQLDHGSRKDICFSPSVTESAPPSTVSMAQRLSFEPSADHGHSGVRPRQDGTALFLQPKPCERGVHDTMLLKLSQVE</sequence>
<evidence type="ECO:0000313" key="3">
    <source>
        <dbReference type="Proteomes" id="UP000054018"/>
    </source>
</evidence>
<feature type="compositionally biased region" description="Polar residues" evidence="1">
    <location>
        <begin position="20"/>
        <end position="33"/>
    </location>
</feature>
<organism evidence="2 3">
    <name type="scientific">Pisolithus microcarpus 441</name>
    <dbReference type="NCBI Taxonomy" id="765257"/>
    <lineage>
        <taxon>Eukaryota</taxon>
        <taxon>Fungi</taxon>
        <taxon>Dikarya</taxon>
        <taxon>Basidiomycota</taxon>
        <taxon>Agaricomycotina</taxon>
        <taxon>Agaricomycetes</taxon>
        <taxon>Agaricomycetidae</taxon>
        <taxon>Boletales</taxon>
        <taxon>Sclerodermatineae</taxon>
        <taxon>Pisolithaceae</taxon>
        <taxon>Pisolithus</taxon>
    </lineage>
</organism>
<feature type="region of interest" description="Disordered" evidence="1">
    <location>
        <begin position="1"/>
        <end position="33"/>
    </location>
</feature>
<reference evidence="3" key="2">
    <citation type="submission" date="2015-01" db="EMBL/GenBank/DDBJ databases">
        <title>Evolutionary Origins and Diversification of the Mycorrhizal Mutualists.</title>
        <authorList>
            <consortium name="DOE Joint Genome Institute"/>
            <consortium name="Mycorrhizal Genomics Consortium"/>
            <person name="Kohler A."/>
            <person name="Kuo A."/>
            <person name="Nagy L.G."/>
            <person name="Floudas D."/>
            <person name="Copeland A."/>
            <person name="Barry K.W."/>
            <person name="Cichocki N."/>
            <person name="Veneault-Fourrey C."/>
            <person name="LaButti K."/>
            <person name="Lindquist E.A."/>
            <person name="Lipzen A."/>
            <person name="Lundell T."/>
            <person name="Morin E."/>
            <person name="Murat C."/>
            <person name="Riley R."/>
            <person name="Ohm R."/>
            <person name="Sun H."/>
            <person name="Tunlid A."/>
            <person name="Henrissat B."/>
            <person name="Grigoriev I.V."/>
            <person name="Hibbett D.S."/>
            <person name="Martin F."/>
        </authorList>
    </citation>
    <scope>NUCLEOTIDE SEQUENCE [LARGE SCALE GENOMIC DNA]</scope>
    <source>
        <strain evidence="3">441</strain>
    </source>
</reference>